<dbReference type="Proteomes" id="UP000190962">
    <property type="component" value="Unassembled WGS sequence"/>
</dbReference>
<accession>A0A0B0H8E0</accession>
<dbReference type="InterPro" id="IPR003593">
    <property type="entry name" value="AAA+_ATPase"/>
</dbReference>
<organism evidence="5 7">
    <name type="scientific">Solemya velum gill symbiont</name>
    <dbReference type="NCBI Taxonomy" id="2340"/>
    <lineage>
        <taxon>Bacteria</taxon>
        <taxon>Pseudomonadati</taxon>
        <taxon>Pseudomonadota</taxon>
        <taxon>Gammaproteobacteria</taxon>
        <taxon>sulfur-oxidizing symbionts</taxon>
    </lineage>
</organism>
<evidence type="ECO:0000313" key="8">
    <source>
        <dbReference type="Proteomes" id="UP000190962"/>
    </source>
</evidence>
<reference evidence="5 7" key="1">
    <citation type="journal article" date="2014" name="BMC Genomics">
        <title>The genome of the intracellular bacterium of the coastal bivalve, Solemya velum: a blueprint for thriving in and out of symbiosis.</title>
        <authorList>
            <person name="Dmytrenko O."/>
            <person name="Russell S.L."/>
            <person name="Loo W.T."/>
            <person name="Fontanez K.M."/>
            <person name="Liao L."/>
            <person name="Roeselers G."/>
            <person name="Sharma R."/>
            <person name="Stewart F.J."/>
            <person name="Newton I.L."/>
            <person name="Woyke T."/>
            <person name="Wu D."/>
            <person name="Lang J.M."/>
            <person name="Eisen J.A."/>
            <person name="Cavanaugh C.M."/>
        </authorList>
    </citation>
    <scope>NUCLEOTIDE SEQUENCE [LARGE SCALE GENOMIC DNA]</scope>
    <source>
        <strain evidence="5 7">WH</strain>
    </source>
</reference>
<dbReference type="EMBL" id="MPNX01000008">
    <property type="protein sequence ID" value="OOY35006.1"/>
    <property type="molecule type" value="Genomic_DNA"/>
</dbReference>
<evidence type="ECO:0000256" key="3">
    <source>
        <dbReference type="ARBA" id="ARBA00022840"/>
    </source>
</evidence>
<evidence type="ECO:0000313" key="5">
    <source>
        <dbReference type="EMBL" id="KHF24897.1"/>
    </source>
</evidence>
<dbReference type="GO" id="GO:0005524">
    <property type="term" value="F:ATP binding"/>
    <property type="evidence" value="ECO:0007669"/>
    <property type="project" value="UniProtKB-KW"/>
</dbReference>
<dbReference type="GeneID" id="86992364"/>
<evidence type="ECO:0000313" key="6">
    <source>
        <dbReference type="EMBL" id="OOY35006.1"/>
    </source>
</evidence>
<comment type="caution">
    <text evidence="5">The sequence shown here is derived from an EMBL/GenBank/DDBJ whole genome shotgun (WGS) entry which is preliminary data.</text>
</comment>
<dbReference type="PANTHER" id="PTHR24220:SF611">
    <property type="entry name" value="ATP-BINDING COMPONENT OF ABC TRANSPORTER-RELATED"/>
    <property type="match status" value="1"/>
</dbReference>
<dbReference type="InterPro" id="IPR027417">
    <property type="entry name" value="P-loop_NTPase"/>
</dbReference>
<dbReference type="CDD" id="cd03255">
    <property type="entry name" value="ABC_MJ0796_LolCDE_FtsE"/>
    <property type="match status" value="1"/>
</dbReference>
<name>A0A0B0H8E0_SOVGS</name>
<feature type="domain" description="ABC transporter" evidence="4">
    <location>
        <begin position="7"/>
        <end position="236"/>
    </location>
</feature>
<evidence type="ECO:0000256" key="1">
    <source>
        <dbReference type="ARBA" id="ARBA00022448"/>
    </source>
</evidence>
<dbReference type="InterPro" id="IPR017911">
    <property type="entry name" value="MacB-like_ATP-bd"/>
</dbReference>
<protein>
    <submittedName>
        <fullName evidence="5">ABC-type antimicrobial peptide transport system, ATPase component</fullName>
    </submittedName>
    <submittedName>
        <fullName evidence="6">Methionine ABC transporter ATP-binding protein</fullName>
    </submittedName>
</protein>
<dbReference type="InterPro" id="IPR003439">
    <property type="entry name" value="ABC_transporter-like_ATP-bd"/>
</dbReference>
<dbReference type="InterPro" id="IPR015854">
    <property type="entry name" value="ABC_transpr_LolD-like"/>
</dbReference>
<dbReference type="Proteomes" id="UP000030856">
    <property type="component" value="Unassembled WGS sequence"/>
</dbReference>
<keyword evidence="3 6" id="KW-0067">ATP-binding</keyword>
<proteinExistence type="predicted"/>
<sequence>MQKTCAIKITDLRFGWRKNLPEVLHIPEFEVDRGERIFLRGASGSGKSTLLALIAGVSLPSSGDVEVLGNTINRINGSGRDHFRSDHIGFVFQMFNLIPYLSVLENVALPCHFSRSRKQKATASGISLHDEATRLLQHLDMAHADLLHRPVTELSVGQQQRVATARALIGAPEIIIADEPTSALDSEMRETFIRLLFQECDATGSTLLFVSHDKQLESLFERHVTLEEINTARQGVN</sequence>
<dbReference type="STRING" id="2340.JV46_08550"/>
<dbReference type="EMBL" id="JRAA01000002">
    <property type="protein sequence ID" value="KHF24897.1"/>
    <property type="molecule type" value="Genomic_DNA"/>
</dbReference>
<dbReference type="Pfam" id="PF00005">
    <property type="entry name" value="ABC_tran"/>
    <property type="match status" value="1"/>
</dbReference>
<dbReference type="PROSITE" id="PS50893">
    <property type="entry name" value="ABC_TRANSPORTER_2"/>
    <property type="match status" value="1"/>
</dbReference>
<dbReference type="GO" id="GO:0022857">
    <property type="term" value="F:transmembrane transporter activity"/>
    <property type="evidence" value="ECO:0007669"/>
    <property type="project" value="TreeGrafter"/>
</dbReference>
<dbReference type="SMART" id="SM00382">
    <property type="entry name" value="AAA"/>
    <property type="match status" value="1"/>
</dbReference>
<keyword evidence="2" id="KW-0547">Nucleotide-binding</keyword>
<keyword evidence="7" id="KW-1185">Reference proteome</keyword>
<dbReference type="PANTHER" id="PTHR24220">
    <property type="entry name" value="IMPORT ATP-BINDING PROTEIN"/>
    <property type="match status" value="1"/>
</dbReference>
<dbReference type="GO" id="GO:0016887">
    <property type="term" value="F:ATP hydrolysis activity"/>
    <property type="evidence" value="ECO:0007669"/>
    <property type="project" value="InterPro"/>
</dbReference>
<reference evidence="6 8" key="2">
    <citation type="submission" date="2016-11" db="EMBL/GenBank/DDBJ databases">
        <title>Mixed transmission modes and dynamic genome evolution in an obligate animal-bacterial symbiosis.</title>
        <authorList>
            <person name="Russell S.L."/>
            <person name="Corbett-Detig R.B."/>
            <person name="Cavanaugh C.M."/>
        </authorList>
    </citation>
    <scope>NUCLEOTIDE SEQUENCE [LARGE SCALE GENOMIC DNA]</scope>
    <source>
        <strain evidence="6">MA-KB16</strain>
    </source>
</reference>
<dbReference type="AlphaFoldDB" id="A0A0B0H8E0"/>
<gene>
    <name evidence="6" type="ORF">BOV88_06715</name>
    <name evidence="5" type="ORF">JV46_08550</name>
</gene>
<evidence type="ECO:0000259" key="4">
    <source>
        <dbReference type="PROSITE" id="PS50893"/>
    </source>
</evidence>
<dbReference type="GO" id="GO:0005886">
    <property type="term" value="C:plasma membrane"/>
    <property type="evidence" value="ECO:0007669"/>
    <property type="project" value="TreeGrafter"/>
</dbReference>
<dbReference type="RefSeq" id="WP_043117123.1">
    <property type="nucleotide sequence ID" value="NZ_JRAA01000002.1"/>
</dbReference>
<keyword evidence="1" id="KW-0813">Transport</keyword>
<dbReference type="eggNOG" id="COG1136">
    <property type="taxonomic scope" value="Bacteria"/>
</dbReference>
<evidence type="ECO:0000256" key="2">
    <source>
        <dbReference type="ARBA" id="ARBA00022741"/>
    </source>
</evidence>
<dbReference type="Gene3D" id="3.40.50.300">
    <property type="entry name" value="P-loop containing nucleotide triphosphate hydrolases"/>
    <property type="match status" value="1"/>
</dbReference>
<dbReference type="SUPFAM" id="SSF52540">
    <property type="entry name" value="P-loop containing nucleoside triphosphate hydrolases"/>
    <property type="match status" value="1"/>
</dbReference>
<evidence type="ECO:0000313" key="7">
    <source>
        <dbReference type="Proteomes" id="UP000030856"/>
    </source>
</evidence>
<dbReference type="OrthoDB" id="9802264at2"/>